<gene>
    <name evidence="3" type="ORF">F131LOC_014800</name>
    <name evidence="2" type="ORF">F131LOC_02315</name>
    <name evidence="1" type="ORF">H0253_01105</name>
</gene>
<dbReference type="InterPro" id="IPR025906">
    <property type="entry name" value="YjfB_motility"/>
</dbReference>
<reference evidence="1 5" key="2">
    <citation type="submission" date="2020-07" db="EMBL/GenBank/DDBJ databases">
        <title>Updated taxonomy of Pectobacterium genus in the CIRM-CFBP bacterial collection: when new species reveal old endemic population.</title>
        <authorList>
            <person name="Pedron J."/>
            <person name="Barny M.A."/>
            <person name="Portier P."/>
        </authorList>
    </citation>
    <scope>NUCLEOTIDE SEQUENCE [LARGE SCALE GENOMIC DNA]</scope>
    <source>
        <strain evidence="1 5">CFBP5669</strain>
    </source>
</reference>
<evidence type="ECO:0000313" key="1">
    <source>
        <dbReference type="EMBL" id="MBA0157435.1"/>
    </source>
</evidence>
<dbReference type="AlphaFoldDB" id="A0A221T773"/>
<sequence>MDVSQIASFATDLSTMRTSSEASALMVKKSIDNQEAVVSGILQALPPLPANPAIGRNVNTTA</sequence>
<reference evidence="3 4" key="3">
    <citation type="submission" date="2020-11" db="EMBL/GenBank/DDBJ databases">
        <title>Complete genome sequence of Pectobacterium versatile F131.</title>
        <authorList>
            <person name="Shirshikov F.V."/>
            <person name="Miroshnikov K."/>
            <person name="Toshakov S.V."/>
            <person name="Kabanova A.P."/>
            <person name="Barannik A.P."/>
            <person name="Shneider M."/>
            <person name="Ignatov A.N."/>
            <person name="Miroshnikov K.A."/>
            <person name="Mikhailova Y.V."/>
            <person name="Shelenkov A."/>
            <person name="Yanushevich Y.G."/>
            <person name="Evseev P.V."/>
        </authorList>
    </citation>
    <scope>NUCLEOTIDE SEQUENCE [LARGE SCALE GENOMIC DNA]</scope>
    <source>
        <strain evidence="3 4">F131</strain>
    </source>
</reference>
<proteinExistence type="predicted"/>
<evidence type="ECO:0000313" key="4">
    <source>
        <dbReference type="Proteomes" id="UP000237284"/>
    </source>
</evidence>
<dbReference type="Pfam" id="PF14070">
    <property type="entry name" value="YjfB_motility"/>
    <property type="match status" value="1"/>
</dbReference>
<evidence type="ECO:0000313" key="2">
    <source>
        <dbReference type="EMBL" id="POY49915.1"/>
    </source>
</evidence>
<name>A0A221T773_9GAMM</name>
<reference evidence="2" key="1">
    <citation type="submission" date="2017-12" db="EMBL/GenBank/DDBJ databases">
        <title>First report on the novel genomospecies/subspecies of Pectobacterium carotovorum in Russia.</title>
        <authorList>
            <person name="Shirshikov F.V."/>
            <person name="Miroshnikov K."/>
            <person name="Toshakov S.V."/>
            <person name="Kabanova A.P."/>
            <person name="Barannik A.P."/>
            <person name="Shneider M."/>
            <person name="Ignatov A.N."/>
            <person name="Miroshnikov K.A."/>
        </authorList>
    </citation>
    <scope>NUCLEOTIDE SEQUENCE [LARGE SCALE GENOMIC DNA]</scope>
    <source>
        <strain evidence="2">F131</strain>
    </source>
</reference>
<organism evidence="2">
    <name type="scientific">Pectobacterium versatile</name>
    <dbReference type="NCBI Taxonomy" id="2488639"/>
    <lineage>
        <taxon>Bacteria</taxon>
        <taxon>Pseudomonadati</taxon>
        <taxon>Pseudomonadota</taxon>
        <taxon>Gammaproteobacteria</taxon>
        <taxon>Enterobacterales</taxon>
        <taxon>Pectobacteriaceae</taxon>
        <taxon>Pectobacterium</taxon>
    </lineage>
</organism>
<evidence type="ECO:0000313" key="5">
    <source>
        <dbReference type="Proteomes" id="UP000584405"/>
    </source>
</evidence>
<dbReference type="Proteomes" id="UP000237284">
    <property type="component" value="Chromosome"/>
</dbReference>
<dbReference type="Proteomes" id="UP000584405">
    <property type="component" value="Unassembled WGS sequence"/>
</dbReference>
<accession>A0A221T773</accession>
<protein>
    <submittedName>
        <fullName evidence="2">Putative motility protein</fullName>
    </submittedName>
    <submittedName>
        <fullName evidence="1">YjfB family protein</fullName>
    </submittedName>
</protein>
<evidence type="ECO:0000313" key="3">
    <source>
        <dbReference type="EMBL" id="QPK14638.1"/>
    </source>
</evidence>
<dbReference type="EMBL" id="CP065030">
    <property type="protein sequence ID" value="QPK14638.1"/>
    <property type="molecule type" value="Genomic_DNA"/>
</dbReference>
<dbReference type="EMBL" id="PDVW01000011">
    <property type="protein sequence ID" value="POY49915.1"/>
    <property type="molecule type" value="Genomic_DNA"/>
</dbReference>
<dbReference type="EMBL" id="JACDRT010000001">
    <property type="protein sequence ID" value="MBA0157435.1"/>
    <property type="molecule type" value="Genomic_DNA"/>
</dbReference>
<dbReference type="RefSeq" id="WP_103862473.1">
    <property type="nucleotide sequence ID" value="NZ_BGPS01000024.1"/>
</dbReference>